<dbReference type="OrthoDB" id="7875289at2"/>
<feature type="domain" description="Carrier" evidence="1">
    <location>
        <begin position="1"/>
        <end position="78"/>
    </location>
</feature>
<accession>A0A1M6BTB4</accession>
<dbReference type="InterPro" id="IPR009081">
    <property type="entry name" value="PP-bd_ACP"/>
</dbReference>
<reference evidence="2 3" key="1">
    <citation type="submission" date="2016-11" db="EMBL/GenBank/DDBJ databases">
        <authorList>
            <person name="Jaros S."/>
            <person name="Januszkiewicz K."/>
            <person name="Wedrychowicz H."/>
        </authorList>
    </citation>
    <scope>NUCLEOTIDE SEQUENCE [LARGE SCALE GENOMIC DNA]</scope>
    <source>
        <strain evidence="2 3">CGMCC 1.12213</strain>
    </source>
</reference>
<dbReference type="eggNOG" id="ENOG50301E0">
    <property type="taxonomic scope" value="Bacteria"/>
</dbReference>
<protein>
    <submittedName>
        <fullName evidence="2">Acyl carrier protein</fullName>
    </submittedName>
</protein>
<dbReference type="Gene3D" id="1.10.1200.10">
    <property type="entry name" value="ACP-like"/>
    <property type="match status" value="1"/>
</dbReference>
<sequence length="78" mass="8811">MEESIIKHIEQELANEEIEDGLELTDDLLGSGILDSLGMMKLISFIEEAYSIQVAPEEMVIENFMTVESICKYINSKV</sequence>
<organism evidence="2 3">
    <name type="scientific">Algibacter luteus</name>
    <dbReference type="NCBI Taxonomy" id="1178825"/>
    <lineage>
        <taxon>Bacteria</taxon>
        <taxon>Pseudomonadati</taxon>
        <taxon>Bacteroidota</taxon>
        <taxon>Flavobacteriia</taxon>
        <taxon>Flavobacteriales</taxon>
        <taxon>Flavobacteriaceae</taxon>
        <taxon>Algibacter</taxon>
    </lineage>
</organism>
<gene>
    <name evidence="2" type="ORF">SAMN05216261_0889</name>
</gene>
<dbReference type="AlphaFoldDB" id="A0A1M6BTB4"/>
<dbReference type="InterPro" id="IPR036736">
    <property type="entry name" value="ACP-like_sf"/>
</dbReference>
<dbReference type="PROSITE" id="PS50075">
    <property type="entry name" value="CARRIER"/>
    <property type="match status" value="1"/>
</dbReference>
<dbReference type="SUPFAM" id="SSF47336">
    <property type="entry name" value="ACP-like"/>
    <property type="match status" value="1"/>
</dbReference>
<dbReference type="STRING" id="1178825.SAMN05216261_0889"/>
<evidence type="ECO:0000259" key="1">
    <source>
        <dbReference type="PROSITE" id="PS50075"/>
    </source>
</evidence>
<evidence type="ECO:0000313" key="3">
    <source>
        <dbReference type="Proteomes" id="UP000184396"/>
    </source>
</evidence>
<keyword evidence="3" id="KW-1185">Reference proteome</keyword>
<dbReference type="EMBL" id="FQYK01000002">
    <property type="protein sequence ID" value="SHI51823.1"/>
    <property type="molecule type" value="Genomic_DNA"/>
</dbReference>
<dbReference type="RefSeq" id="WP_019387507.1">
    <property type="nucleotide sequence ID" value="NZ_ALIH01000006.1"/>
</dbReference>
<proteinExistence type="predicted"/>
<name>A0A1M6BTB4_9FLAO</name>
<evidence type="ECO:0000313" key="2">
    <source>
        <dbReference type="EMBL" id="SHI51823.1"/>
    </source>
</evidence>
<dbReference type="Pfam" id="PF00550">
    <property type="entry name" value="PP-binding"/>
    <property type="match status" value="1"/>
</dbReference>
<dbReference type="Proteomes" id="UP000184396">
    <property type="component" value="Unassembled WGS sequence"/>
</dbReference>